<keyword evidence="4" id="KW-1185">Reference proteome</keyword>
<proteinExistence type="predicted"/>
<evidence type="ECO:0000256" key="1">
    <source>
        <dbReference type="SAM" id="MobiDB-lite"/>
    </source>
</evidence>
<reference evidence="3 4" key="1">
    <citation type="submission" date="2021-06" db="EMBL/GenBank/DDBJ databases">
        <authorList>
            <person name="Kallberg Y."/>
            <person name="Tangrot J."/>
            <person name="Rosling A."/>
        </authorList>
    </citation>
    <scope>NUCLEOTIDE SEQUENCE [LARGE SCALE GENOMIC DNA]</scope>
    <source>
        <strain evidence="3 4">120-4 pot B 10/14</strain>
    </source>
</reference>
<dbReference type="EMBL" id="CAJVQB010042552">
    <property type="protein sequence ID" value="CAG8830505.1"/>
    <property type="molecule type" value="Genomic_DNA"/>
</dbReference>
<feature type="non-terminal residue" evidence="3">
    <location>
        <position position="106"/>
    </location>
</feature>
<feature type="chain" id="PRO_5047479939" evidence="2">
    <location>
        <begin position="21"/>
        <end position="106"/>
    </location>
</feature>
<protein>
    <submittedName>
        <fullName evidence="3">165_t:CDS:1</fullName>
    </submittedName>
</protein>
<organism evidence="3 4">
    <name type="scientific">Gigaspora margarita</name>
    <dbReference type="NCBI Taxonomy" id="4874"/>
    <lineage>
        <taxon>Eukaryota</taxon>
        <taxon>Fungi</taxon>
        <taxon>Fungi incertae sedis</taxon>
        <taxon>Mucoromycota</taxon>
        <taxon>Glomeromycotina</taxon>
        <taxon>Glomeromycetes</taxon>
        <taxon>Diversisporales</taxon>
        <taxon>Gigasporaceae</taxon>
        <taxon>Gigaspora</taxon>
    </lineage>
</organism>
<feature type="signal peptide" evidence="2">
    <location>
        <begin position="1"/>
        <end position="20"/>
    </location>
</feature>
<feature type="region of interest" description="Disordered" evidence="1">
    <location>
        <begin position="61"/>
        <end position="106"/>
    </location>
</feature>
<name>A0ABN7WFV0_GIGMA</name>
<evidence type="ECO:0000256" key="2">
    <source>
        <dbReference type="SAM" id="SignalP"/>
    </source>
</evidence>
<comment type="caution">
    <text evidence="3">The sequence shown here is derived from an EMBL/GenBank/DDBJ whole genome shotgun (WGS) entry which is preliminary data.</text>
</comment>
<gene>
    <name evidence="3" type="ORF">GMARGA_LOCUS30343</name>
</gene>
<evidence type="ECO:0000313" key="4">
    <source>
        <dbReference type="Proteomes" id="UP000789901"/>
    </source>
</evidence>
<accession>A0ABN7WFV0</accession>
<keyword evidence="2" id="KW-0732">Signal</keyword>
<sequence>MFFVKIFGCLSLFLLIQIFASDSELDEELMLESEVSELEAKIQIDYEDVYFNNELDYNCAPHPVEEMNNDNDYTHDNNSKEEIPDDSDNDGYSRYGGYNEYSESDK</sequence>
<dbReference type="Proteomes" id="UP000789901">
    <property type="component" value="Unassembled WGS sequence"/>
</dbReference>
<feature type="compositionally biased region" description="Basic and acidic residues" evidence="1">
    <location>
        <begin position="72"/>
        <end position="82"/>
    </location>
</feature>
<evidence type="ECO:0000313" key="3">
    <source>
        <dbReference type="EMBL" id="CAG8830505.1"/>
    </source>
</evidence>